<name>A0A2P6PMI8_ROSCH</name>
<proteinExistence type="predicted"/>
<evidence type="ECO:0000313" key="1">
    <source>
        <dbReference type="EMBL" id="PRQ23149.1"/>
    </source>
</evidence>
<dbReference type="AlphaFoldDB" id="A0A2P6PMI8"/>
<sequence>MLRSRRCWWQNLVAIGGPEGGEPVQGSLFFFLLEGWFDTSGGRFGGFHAGSGGSATGSRILGLRASIYGAVVARV</sequence>
<gene>
    <name evidence="1" type="ORF">RchiOBHm_Chr6g0258161</name>
</gene>
<dbReference type="Gramene" id="PRQ23149">
    <property type="protein sequence ID" value="PRQ23149"/>
    <property type="gene ID" value="RchiOBHm_Chr6g0258161"/>
</dbReference>
<reference evidence="1 2" key="1">
    <citation type="journal article" date="2018" name="Nat. Genet.">
        <title>The Rosa genome provides new insights in the design of modern roses.</title>
        <authorList>
            <person name="Bendahmane M."/>
        </authorList>
    </citation>
    <scope>NUCLEOTIDE SEQUENCE [LARGE SCALE GENOMIC DNA]</scope>
    <source>
        <strain evidence="2">cv. Old Blush</strain>
    </source>
</reference>
<keyword evidence="2" id="KW-1185">Reference proteome</keyword>
<comment type="caution">
    <text evidence="1">The sequence shown here is derived from an EMBL/GenBank/DDBJ whole genome shotgun (WGS) entry which is preliminary data.</text>
</comment>
<accession>A0A2P6PMI8</accession>
<organism evidence="1 2">
    <name type="scientific">Rosa chinensis</name>
    <name type="common">China rose</name>
    <dbReference type="NCBI Taxonomy" id="74649"/>
    <lineage>
        <taxon>Eukaryota</taxon>
        <taxon>Viridiplantae</taxon>
        <taxon>Streptophyta</taxon>
        <taxon>Embryophyta</taxon>
        <taxon>Tracheophyta</taxon>
        <taxon>Spermatophyta</taxon>
        <taxon>Magnoliopsida</taxon>
        <taxon>eudicotyledons</taxon>
        <taxon>Gunneridae</taxon>
        <taxon>Pentapetalae</taxon>
        <taxon>rosids</taxon>
        <taxon>fabids</taxon>
        <taxon>Rosales</taxon>
        <taxon>Rosaceae</taxon>
        <taxon>Rosoideae</taxon>
        <taxon>Rosoideae incertae sedis</taxon>
        <taxon>Rosa</taxon>
    </lineage>
</organism>
<dbReference type="Proteomes" id="UP000238479">
    <property type="component" value="Chromosome 6"/>
</dbReference>
<evidence type="ECO:0000313" key="2">
    <source>
        <dbReference type="Proteomes" id="UP000238479"/>
    </source>
</evidence>
<dbReference type="EMBL" id="PDCK01000044">
    <property type="protein sequence ID" value="PRQ23149.1"/>
    <property type="molecule type" value="Genomic_DNA"/>
</dbReference>
<protein>
    <submittedName>
        <fullName evidence="1">Uncharacterized protein</fullName>
    </submittedName>
</protein>